<dbReference type="OrthoDB" id="19653at2759"/>
<dbReference type="InterPro" id="IPR050654">
    <property type="entry name" value="AChE-related_enzymes"/>
</dbReference>
<reference evidence="6" key="1">
    <citation type="submission" date="2020-11" db="EMBL/GenBank/DDBJ databases">
        <authorList>
            <person name="Tran Van P."/>
        </authorList>
    </citation>
    <scope>NUCLEOTIDE SEQUENCE</scope>
</reference>
<dbReference type="Pfam" id="PF00135">
    <property type="entry name" value="COesterase"/>
    <property type="match status" value="1"/>
</dbReference>
<dbReference type="AlphaFoldDB" id="A0A7R9LQP5"/>
<proteinExistence type="inferred from homology"/>
<dbReference type="Gene3D" id="3.40.50.1820">
    <property type="entry name" value="alpha/beta hydrolase"/>
    <property type="match status" value="1"/>
</dbReference>
<evidence type="ECO:0000259" key="5">
    <source>
        <dbReference type="Pfam" id="PF00135"/>
    </source>
</evidence>
<dbReference type="InterPro" id="IPR029058">
    <property type="entry name" value="AB_hydrolase_fold"/>
</dbReference>
<evidence type="ECO:0000256" key="1">
    <source>
        <dbReference type="ARBA" id="ARBA00005964"/>
    </source>
</evidence>
<gene>
    <name evidence="6" type="ORF">OSB1V03_LOCUS20515</name>
</gene>
<sequence length="228" mass="25680">MIGDAQDEGTILLSMLVDPITYNITNPKNFTYNEAFNALKTLSSGLKVSKPLNGEDVSRMYFTGLSTHTDKNLLIQEIGIAFGDYAITCPTIQFAKNAFSSDKTGTKVFQYYFNTKLGKPKIYCVGKWMGVCHGSDIITAFGLPFLAPKDYLDREREISSQMMNSFHNLVKNGNPGTIDGAQWPQYYSMGANIIAPYYEYTNEPKSVTNFNIGLKIDECDYLWNQYNH</sequence>
<dbReference type="GO" id="GO:0005886">
    <property type="term" value="C:plasma membrane"/>
    <property type="evidence" value="ECO:0007669"/>
    <property type="project" value="TreeGrafter"/>
</dbReference>
<evidence type="ECO:0000256" key="4">
    <source>
        <dbReference type="ARBA" id="ARBA00023180"/>
    </source>
</evidence>
<dbReference type="PANTHER" id="PTHR43918">
    <property type="entry name" value="ACETYLCHOLINESTERASE"/>
    <property type="match status" value="1"/>
</dbReference>
<keyword evidence="7" id="KW-1185">Reference proteome</keyword>
<accession>A0A7R9LQP5</accession>
<evidence type="ECO:0000256" key="3">
    <source>
        <dbReference type="ARBA" id="ARBA00022801"/>
    </source>
</evidence>
<dbReference type="GO" id="GO:0006581">
    <property type="term" value="P:acetylcholine catabolic process"/>
    <property type="evidence" value="ECO:0007669"/>
    <property type="project" value="TreeGrafter"/>
</dbReference>
<dbReference type="PANTHER" id="PTHR43918:SF4">
    <property type="entry name" value="CARBOXYLIC ESTER HYDROLASE"/>
    <property type="match status" value="1"/>
</dbReference>
<dbReference type="GO" id="GO:0003990">
    <property type="term" value="F:acetylcholinesterase activity"/>
    <property type="evidence" value="ECO:0007669"/>
    <property type="project" value="TreeGrafter"/>
</dbReference>
<feature type="domain" description="Carboxylesterase type B" evidence="5">
    <location>
        <begin position="1"/>
        <end position="205"/>
    </location>
</feature>
<evidence type="ECO:0000313" key="6">
    <source>
        <dbReference type="EMBL" id="CAD7645453.1"/>
    </source>
</evidence>
<evidence type="ECO:0000313" key="7">
    <source>
        <dbReference type="Proteomes" id="UP000759131"/>
    </source>
</evidence>
<keyword evidence="4" id="KW-0325">Glycoprotein</keyword>
<dbReference type="InterPro" id="IPR002018">
    <property type="entry name" value="CarbesteraseB"/>
</dbReference>
<dbReference type="GO" id="GO:0019695">
    <property type="term" value="P:choline metabolic process"/>
    <property type="evidence" value="ECO:0007669"/>
    <property type="project" value="TreeGrafter"/>
</dbReference>
<evidence type="ECO:0000256" key="2">
    <source>
        <dbReference type="ARBA" id="ARBA00022487"/>
    </source>
</evidence>
<comment type="similarity">
    <text evidence="1">Belongs to the type-B carboxylesterase/lipase family.</text>
</comment>
<dbReference type="GO" id="GO:0005615">
    <property type="term" value="C:extracellular space"/>
    <property type="evidence" value="ECO:0007669"/>
    <property type="project" value="TreeGrafter"/>
</dbReference>
<organism evidence="6">
    <name type="scientific">Medioppia subpectinata</name>
    <dbReference type="NCBI Taxonomy" id="1979941"/>
    <lineage>
        <taxon>Eukaryota</taxon>
        <taxon>Metazoa</taxon>
        <taxon>Ecdysozoa</taxon>
        <taxon>Arthropoda</taxon>
        <taxon>Chelicerata</taxon>
        <taxon>Arachnida</taxon>
        <taxon>Acari</taxon>
        <taxon>Acariformes</taxon>
        <taxon>Sarcoptiformes</taxon>
        <taxon>Oribatida</taxon>
        <taxon>Brachypylina</taxon>
        <taxon>Oppioidea</taxon>
        <taxon>Oppiidae</taxon>
        <taxon>Medioppia</taxon>
    </lineage>
</organism>
<protein>
    <recommendedName>
        <fullName evidence="5">Carboxylesterase type B domain-containing protein</fullName>
    </recommendedName>
</protein>
<keyword evidence="2" id="KW-0719">Serine esterase</keyword>
<keyword evidence="3" id="KW-0378">Hydrolase</keyword>
<dbReference type="SUPFAM" id="SSF53474">
    <property type="entry name" value="alpha/beta-Hydrolases"/>
    <property type="match status" value="1"/>
</dbReference>
<dbReference type="EMBL" id="CAJPIZ010034186">
    <property type="protein sequence ID" value="CAG2120568.1"/>
    <property type="molecule type" value="Genomic_DNA"/>
</dbReference>
<dbReference type="Proteomes" id="UP000759131">
    <property type="component" value="Unassembled WGS sequence"/>
</dbReference>
<name>A0A7R9LQP5_9ACAR</name>
<dbReference type="EMBL" id="OC888761">
    <property type="protein sequence ID" value="CAD7645453.1"/>
    <property type="molecule type" value="Genomic_DNA"/>
</dbReference>